<dbReference type="AlphaFoldDB" id="A0A931B1P0"/>
<name>A0A931B1P0_9ACTN</name>
<dbReference type="InterPro" id="IPR006311">
    <property type="entry name" value="TAT_signal"/>
</dbReference>
<proteinExistence type="predicted"/>
<keyword evidence="3" id="KW-1185">Reference proteome</keyword>
<organism evidence="2 3">
    <name type="scientific">Streptacidiphilus fuscans</name>
    <dbReference type="NCBI Taxonomy" id="2789292"/>
    <lineage>
        <taxon>Bacteria</taxon>
        <taxon>Bacillati</taxon>
        <taxon>Actinomycetota</taxon>
        <taxon>Actinomycetes</taxon>
        <taxon>Kitasatosporales</taxon>
        <taxon>Streptomycetaceae</taxon>
        <taxon>Streptacidiphilus</taxon>
    </lineage>
</organism>
<protein>
    <recommendedName>
        <fullName evidence="4">Secreted protein</fullName>
    </recommendedName>
</protein>
<accession>A0A931B1P0</accession>
<gene>
    <name evidence="2" type="ORF">I2501_12045</name>
</gene>
<evidence type="ECO:0000313" key="3">
    <source>
        <dbReference type="Proteomes" id="UP000657385"/>
    </source>
</evidence>
<comment type="caution">
    <text evidence="2">The sequence shown here is derived from an EMBL/GenBank/DDBJ whole genome shotgun (WGS) entry which is preliminary data.</text>
</comment>
<feature type="signal peptide" evidence="1">
    <location>
        <begin position="1"/>
        <end position="31"/>
    </location>
</feature>
<dbReference type="RefSeq" id="WP_196193908.1">
    <property type="nucleotide sequence ID" value="NZ_JADPRT010000004.1"/>
</dbReference>
<dbReference type="EMBL" id="JADPRT010000004">
    <property type="protein sequence ID" value="MBF9068754.1"/>
    <property type="molecule type" value="Genomic_DNA"/>
</dbReference>
<evidence type="ECO:0000313" key="2">
    <source>
        <dbReference type="EMBL" id="MBF9068754.1"/>
    </source>
</evidence>
<keyword evidence="1" id="KW-0732">Signal</keyword>
<dbReference type="Proteomes" id="UP000657385">
    <property type="component" value="Unassembled WGS sequence"/>
</dbReference>
<dbReference type="PROSITE" id="PS51318">
    <property type="entry name" value="TAT"/>
    <property type="match status" value="1"/>
</dbReference>
<reference evidence="2" key="1">
    <citation type="submission" date="2020-11" db="EMBL/GenBank/DDBJ databases">
        <title>Isolation and identification of active actinomycetes.</title>
        <authorList>
            <person name="Yu B."/>
        </authorList>
    </citation>
    <scope>NUCLEOTIDE SEQUENCE</scope>
    <source>
        <strain evidence="2">NEAU-YB345</strain>
    </source>
</reference>
<evidence type="ECO:0008006" key="4">
    <source>
        <dbReference type="Google" id="ProtNLM"/>
    </source>
</evidence>
<sequence>MMTRRTSLRSAAAVIGASAAIAFAASTPAFAANEGTYYGNWGGCAATEEIQLHYVNGGYHDQMEFFPTGTGVNCLFSIDDANDNAIWTSTGAGSGWIDDGPGKYLCPQIHDKATGVMEWQGVCN</sequence>
<evidence type="ECO:0000256" key="1">
    <source>
        <dbReference type="SAM" id="SignalP"/>
    </source>
</evidence>
<feature type="chain" id="PRO_5036929597" description="Secreted protein" evidence="1">
    <location>
        <begin position="32"/>
        <end position="124"/>
    </location>
</feature>